<reference evidence="2" key="1">
    <citation type="journal article" date="2011" name="PLoS Genet.">
        <title>Azospirillum genomes reveal transition of bacteria from aquatic to terrestrial environments.</title>
        <authorList>
            <person name="Wisniewski-Dye F."/>
            <person name="Borziak K."/>
            <person name="Khalsa-Moyers G."/>
            <person name="Alexandre G."/>
            <person name="Sukharnikov L.O."/>
            <person name="Wuichet K."/>
            <person name="Hurst G.B."/>
            <person name="McDonald W.H."/>
            <person name="Robertson J.S."/>
            <person name="Barbe V."/>
            <person name="Calteau A."/>
            <person name="Rouy Z."/>
            <person name="Mangenot S."/>
            <person name="Prigent-Combaret C."/>
            <person name="Normand P."/>
            <person name="Boyer M."/>
            <person name="Siguier P."/>
            <person name="Dessaux Y."/>
            <person name="Elmerich C."/>
            <person name="Condemine G."/>
            <person name="Krishnen G."/>
            <person name="Kennedy I."/>
            <person name="Paterson A.H."/>
            <person name="Gonzalez V."/>
            <person name="Mavingui P."/>
            <person name="Zhulin I.B."/>
        </authorList>
    </citation>
    <scope>NUCLEOTIDE SEQUENCE [LARGE SCALE GENOMIC DNA]</scope>
    <source>
        <strain evidence="2">4B</strain>
    </source>
</reference>
<protein>
    <submittedName>
        <fullName evidence="1">Uncharacterized protein</fullName>
    </submittedName>
</protein>
<evidence type="ECO:0000313" key="2">
    <source>
        <dbReference type="Proteomes" id="UP000005667"/>
    </source>
</evidence>
<proteinExistence type="predicted"/>
<evidence type="ECO:0000313" key="1">
    <source>
        <dbReference type="EMBL" id="CBS89275.1"/>
    </source>
</evidence>
<geneLocation type="plasmid" evidence="1 2">
    <name>AZO_p2</name>
</geneLocation>
<keyword evidence="1" id="KW-0614">Plasmid</keyword>
<keyword evidence="2" id="KW-1185">Reference proteome</keyword>
<dbReference type="OrthoDB" id="5509947at2"/>
<accession>G7ZE26</accession>
<dbReference type="KEGG" id="ali:AZOLI_p20085"/>
<dbReference type="Proteomes" id="UP000005667">
    <property type="component" value="Plasmid AZO_p2"/>
</dbReference>
<dbReference type="HOGENOM" id="CLU_511587_0_0_5"/>
<name>G7ZE26_AZOL4</name>
<dbReference type="EMBL" id="FQ311870">
    <property type="protein sequence ID" value="CBS89275.1"/>
    <property type="molecule type" value="Genomic_DNA"/>
</dbReference>
<gene>
    <name evidence="1" type="ordered locus">AZOLI_p20085</name>
</gene>
<sequence>MPDLLRVAIRNILATQPPCQGNPTHCALLDEIDTATLDRLAEWLTWLSGPVAVCHAAGIADYQKLFPLPSHRYLAGLAREGLVEEVITTNYDCCIETAFDQSFGPASKRAGESRAVVTSLQHYRTYAAAHQRPGHLLIYKVNGCAREFAAVDPTKRAELETAAERIVLTERQLQGFRRENWARDLFQDRARTRTLMFSGFGSDEPQIRHTALTLMEEFGRDSGRTPPVDAMALPNAPFLHSHDGKLSFNQRQVMLGFLHAHANPTVGTAELMPDLDVVCRNVIGPKARADNLLTASDFMADLFVRCWAKRAIEQIDQVLTVWLRNLVPNFRHWTDFLKEQICPGIHGDPASPPSDPVREALSFGKATTQPLFRLLWRMHAPQSPAVPDGWYLPLREEPLQVLATLLLLLLAKPSSSDPEPTLEFAEGSDAGDPLKVGLIGGDSIESLRERPWSGGGTRLVRLIAVPGTTSGPLEGRLVERRGTDPGAPVHIGRYAVLPLDDAIRAAGSPERFGAALRGAFADLRSRSNAALN</sequence>
<organism evidence="1 2">
    <name type="scientific">Azospirillum lipoferum (strain 4B)</name>
    <dbReference type="NCBI Taxonomy" id="862719"/>
    <lineage>
        <taxon>Bacteria</taxon>
        <taxon>Pseudomonadati</taxon>
        <taxon>Pseudomonadota</taxon>
        <taxon>Alphaproteobacteria</taxon>
        <taxon>Rhodospirillales</taxon>
        <taxon>Azospirillaceae</taxon>
        <taxon>Azospirillum</taxon>
    </lineage>
</organism>
<dbReference type="Pfam" id="PF13289">
    <property type="entry name" value="SIR2_2"/>
    <property type="match status" value="1"/>
</dbReference>
<dbReference type="AlphaFoldDB" id="G7ZE26"/>